<dbReference type="SUPFAM" id="SSF52540">
    <property type="entry name" value="P-loop containing nucleoside triphosphate hydrolases"/>
    <property type="match status" value="2"/>
</dbReference>
<dbReference type="Proteomes" id="UP000266673">
    <property type="component" value="Unassembled WGS sequence"/>
</dbReference>
<sequence>MADSEGIIQRKALGRTAVIGSLYDATKDTFCKTTIFKTELPSNSIKRVDIPNANVMYEYEDSYMEKFKNLEVEPQLRISVLLGLVLLDGSGKYLDDIKESSRSVKGTLVYKITSVEEKLDIYRENVKACISTDAFNTSEATHVVIGVKWGAAIMASFEYTDTNKENKSKVCSHVNAEMGSHNTTNQFSIKLSGDVIPEKFPQSFEDARELLSNLPLYIKTYNDGKGVPIEYTLYPLSELSKILSQNSSVDRMIIELSKETILRVEQIFNDLFKSKQKLNDLHNDVKSISQFISDELFDEINKHVQEVNLEEAKFRRELSQCLINIRSGKDSHNKLENNIKPFQQSVLSETSIASFINKYKSVSIKADLLPILKARGIDYLSKNLTVKQILLEHPKNHVYIFVDTDDYIINIDSPVWNAFLDISSMNEGSSKFFISDPTLYTGIDRPNNPVIHHYINGRLSSSDYYNDKKKFFTSNIIKFNTLPCKPNYNPNKKERLMVPCPRSLTNDCPRLKCEWICIRCERYIEYGYSEHLYCGCGESKIDQCEFKCNNSLHISGYIPFDQNKLAEFLPVAPREEINILLLGETGAGKSTFINAFAKYFKFNSLDDAISGEIDALITSSFTITNEDCETKTIKIVSKYDESDVENNVGGSSTKECGVYLFHAGENKIRFIDTPGIGDTRGIEYDKKNIENILKNLRYHEYLDGICILLKPNNTRLNIIFKYCIQELLSHLHKSAKDNIVFCFTNTRGTFFRPGDTLPVLKKQIKEIENQSDIKLNICKDTLYCFDNDSFRFLAEIKNGSTYSENSKKNYIKSWEKSVNEAERLFKYIKSCTPHNINDTVSLNNARQTVMIFCEPLAEINRNIQENLAKIKELKEEIEKADLTEEELKSKLYIPHIELKITLLKQPRVRCKDCKMLNINNKDTRNCGVQFKWFNSFMLEYYGIMMFGTCKSCNCPAKRHEAVFYESTSKYSKVDNIENKISENKKDQNNKQDHIKILQEKIDQLKERQNTVDKIIIQFTQFLMQNAIAVFNDTYAEYLDYIIHLERENVKKTSNNEILKGLEEIKSKYDEKVKIIKTKIENNEASSSSLSSKDIFKLEQQLYSLPDIGQYLQDIKKEEKKAFIYQERPYELSENISNVFKKIFRM</sequence>
<name>A0A397U0S6_9GLOM</name>
<feature type="coiled-coil region" evidence="1">
    <location>
        <begin position="987"/>
        <end position="1014"/>
    </location>
</feature>
<evidence type="ECO:0000313" key="6">
    <source>
        <dbReference type="Proteomes" id="UP000266673"/>
    </source>
</evidence>
<evidence type="ECO:0000259" key="2">
    <source>
        <dbReference type="Pfam" id="PF01926"/>
    </source>
</evidence>
<dbReference type="Pfam" id="PF01926">
    <property type="entry name" value="MMR_HSR1"/>
    <property type="match status" value="1"/>
</dbReference>
<evidence type="ECO:0000259" key="4">
    <source>
        <dbReference type="Pfam" id="PF24676"/>
    </source>
</evidence>
<dbReference type="STRING" id="44941.A0A397U0S6"/>
<keyword evidence="1" id="KW-0175">Coiled coil</keyword>
<dbReference type="AlphaFoldDB" id="A0A397U0S6"/>
<dbReference type="PANTHER" id="PTHR32046">
    <property type="entry name" value="G DOMAIN-CONTAINING PROTEIN"/>
    <property type="match status" value="1"/>
</dbReference>
<dbReference type="InterPro" id="IPR025662">
    <property type="entry name" value="Sigma_54_int_dom_ATP-bd_1"/>
</dbReference>
<dbReference type="InterPro" id="IPR056072">
    <property type="entry name" value="SNTX_MACPF/CDC-like_dom"/>
</dbReference>
<dbReference type="InterPro" id="IPR056073">
    <property type="entry name" value="DUF7656"/>
</dbReference>
<dbReference type="InterPro" id="IPR006073">
    <property type="entry name" value="GTP-bd"/>
</dbReference>
<feature type="domain" description="SNTX MACPF/CDC-like" evidence="3">
    <location>
        <begin position="8"/>
        <end position="243"/>
    </location>
</feature>
<evidence type="ECO:0000313" key="5">
    <source>
        <dbReference type="EMBL" id="RIB02389.1"/>
    </source>
</evidence>
<dbReference type="PROSITE" id="PS00675">
    <property type="entry name" value="SIGMA54_INTERACT_1"/>
    <property type="match status" value="1"/>
</dbReference>
<dbReference type="OrthoDB" id="8954335at2759"/>
<accession>A0A397U0S6</accession>
<dbReference type="GO" id="GO:0005525">
    <property type="term" value="F:GTP binding"/>
    <property type="evidence" value="ECO:0007669"/>
    <property type="project" value="InterPro"/>
</dbReference>
<evidence type="ECO:0000259" key="3">
    <source>
        <dbReference type="Pfam" id="PF24674"/>
    </source>
</evidence>
<dbReference type="EMBL" id="QKWP01002712">
    <property type="protein sequence ID" value="RIB02389.1"/>
    <property type="molecule type" value="Genomic_DNA"/>
</dbReference>
<feature type="domain" description="DUF7656" evidence="4">
    <location>
        <begin position="372"/>
        <end position="469"/>
    </location>
</feature>
<dbReference type="PANTHER" id="PTHR32046:SF11">
    <property type="entry name" value="IMMUNE-ASSOCIATED NUCLEOTIDE-BINDING PROTEIN 10-LIKE"/>
    <property type="match status" value="1"/>
</dbReference>
<dbReference type="Pfam" id="PF24676">
    <property type="entry name" value="DUF7656"/>
    <property type="match status" value="1"/>
</dbReference>
<dbReference type="InterPro" id="IPR027417">
    <property type="entry name" value="P-loop_NTPase"/>
</dbReference>
<comment type="caution">
    <text evidence="5">The sequence shown here is derived from an EMBL/GenBank/DDBJ whole genome shotgun (WGS) entry which is preliminary data.</text>
</comment>
<proteinExistence type="predicted"/>
<reference evidence="5 6" key="1">
    <citation type="submission" date="2018-06" db="EMBL/GenBank/DDBJ databases">
        <title>Comparative genomics reveals the genomic features of Rhizophagus irregularis, R. cerebriforme, R. diaphanum and Gigaspora rosea, and their symbiotic lifestyle signature.</title>
        <authorList>
            <person name="Morin E."/>
            <person name="San Clemente H."/>
            <person name="Chen E.C.H."/>
            <person name="De La Providencia I."/>
            <person name="Hainaut M."/>
            <person name="Kuo A."/>
            <person name="Kohler A."/>
            <person name="Murat C."/>
            <person name="Tang N."/>
            <person name="Roy S."/>
            <person name="Loubradou J."/>
            <person name="Henrissat B."/>
            <person name="Grigoriev I.V."/>
            <person name="Corradi N."/>
            <person name="Roux C."/>
            <person name="Martin F.M."/>
        </authorList>
    </citation>
    <scope>NUCLEOTIDE SEQUENCE [LARGE SCALE GENOMIC DNA]</scope>
    <source>
        <strain evidence="5 6">DAOM 194757</strain>
    </source>
</reference>
<dbReference type="Pfam" id="PF24674">
    <property type="entry name" value="MACPF_SNTX"/>
    <property type="match status" value="1"/>
</dbReference>
<protein>
    <submittedName>
        <fullName evidence="5">Uncharacterized protein</fullName>
    </submittedName>
</protein>
<gene>
    <name evidence="5" type="ORF">C2G38_1991421</name>
</gene>
<feature type="coiled-coil region" evidence="1">
    <location>
        <begin position="856"/>
        <end position="890"/>
    </location>
</feature>
<feature type="domain" description="G" evidence="2">
    <location>
        <begin position="579"/>
        <end position="733"/>
    </location>
</feature>
<dbReference type="Gene3D" id="3.40.50.300">
    <property type="entry name" value="P-loop containing nucleotide triphosphate hydrolases"/>
    <property type="match status" value="1"/>
</dbReference>
<keyword evidence="6" id="KW-1185">Reference proteome</keyword>
<organism evidence="5 6">
    <name type="scientific">Gigaspora rosea</name>
    <dbReference type="NCBI Taxonomy" id="44941"/>
    <lineage>
        <taxon>Eukaryota</taxon>
        <taxon>Fungi</taxon>
        <taxon>Fungi incertae sedis</taxon>
        <taxon>Mucoromycota</taxon>
        <taxon>Glomeromycotina</taxon>
        <taxon>Glomeromycetes</taxon>
        <taxon>Diversisporales</taxon>
        <taxon>Gigasporaceae</taxon>
        <taxon>Gigaspora</taxon>
    </lineage>
</organism>
<evidence type="ECO:0000256" key="1">
    <source>
        <dbReference type="SAM" id="Coils"/>
    </source>
</evidence>